<reference evidence="2 3" key="1">
    <citation type="submission" date="2023-10" db="EMBL/GenBank/DDBJ databases">
        <title>Chromosome-scale genome assembly provides insights into flower coloration mechanisms of Canna indica.</title>
        <authorList>
            <person name="Li C."/>
        </authorList>
    </citation>
    <scope>NUCLEOTIDE SEQUENCE [LARGE SCALE GENOMIC DNA]</scope>
    <source>
        <tissue evidence="2">Flower</tissue>
    </source>
</reference>
<dbReference type="PANTHER" id="PTHR33240:SF15">
    <property type="entry name" value="GAG-PRO-LIKE PROTEIN"/>
    <property type="match status" value="1"/>
</dbReference>
<accession>A0AAQ3KF71</accession>
<dbReference type="SUPFAM" id="SSF53098">
    <property type="entry name" value="Ribonuclease H-like"/>
    <property type="match status" value="1"/>
</dbReference>
<feature type="domain" description="RNase H type-1" evidence="1">
    <location>
        <begin position="199"/>
        <end position="269"/>
    </location>
</feature>
<keyword evidence="3" id="KW-1185">Reference proteome</keyword>
<name>A0AAQ3KF71_9LILI</name>
<dbReference type="EMBL" id="CP136894">
    <property type="protein sequence ID" value="WOL07602.1"/>
    <property type="molecule type" value="Genomic_DNA"/>
</dbReference>
<dbReference type="InterPro" id="IPR012337">
    <property type="entry name" value="RNaseH-like_sf"/>
</dbReference>
<evidence type="ECO:0000313" key="3">
    <source>
        <dbReference type="Proteomes" id="UP001327560"/>
    </source>
</evidence>
<organism evidence="2 3">
    <name type="scientific">Canna indica</name>
    <name type="common">Indian-shot</name>
    <dbReference type="NCBI Taxonomy" id="4628"/>
    <lineage>
        <taxon>Eukaryota</taxon>
        <taxon>Viridiplantae</taxon>
        <taxon>Streptophyta</taxon>
        <taxon>Embryophyta</taxon>
        <taxon>Tracheophyta</taxon>
        <taxon>Spermatophyta</taxon>
        <taxon>Magnoliopsida</taxon>
        <taxon>Liliopsida</taxon>
        <taxon>Zingiberales</taxon>
        <taxon>Cannaceae</taxon>
        <taxon>Canna</taxon>
    </lineage>
</organism>
<dbReference type="InterPro" id="IPR002156">
    <property type="entry name" value="RNaseH_domain"/>
</dbReference>
<dbReference type="Pfam" id="PF13456">
    <property type="entry name" value="RVT_3"/>
    <property type="match status" value="1"/>
</dbReference>
<dbReference type="GO" id="GO:0003676">
    <property type="term" value="F:nucleic acid binding"/>
    <property type="evidence" value="ECO:0007669"/>
    <property type="project" value="InterPro"/>
</dbReference>
<dbReference type="PANTHER" id="PTHR33240">
    <property type="entry name" value="OS08G0508500 PROTEIN"/>
    <property type="match status" value="1"/>
</dbReference>
<evidence type="ECO:0000313" key="2">
    <source>
        <dbReference type="EMBL" id="WOL07602.1"/>
    </source>
</evidence>
<dbReference type="AlphaFoldDB" id="A0AAQ3KF71"/>
<protein>
    <recommendedName>
        <fullName evidence="1">RNase H type-1 domain-containing protein</fullName>
    </recommendedName>
</protein>
<gene>
    <name evidence="2" type="ORF">Cni_G16346</name>
</gene>
<dbReference type="PROSITE" id="PS50879">
    <property type="entry name" value="RNASE_H_1"/>
    <property type="match status" value="1"/>
</dbReference>
<sequence length="269" mass="29881">MVISFYDSDYQGIDKNLHDPVIISVFVAGFLVRKVLVDQGSSVDILFYPTLERMGTNESSLCSLHGELVSFSGDHVNVKGYLQIATTLGSAPRAKMIDYASPYRMILCRPSLNNLGVVVSAPHLAIKFSISEIEVGVIHTDQREARACYNECLELKPVDPSQGYEIWIPEETSRSSPSSLTTWTHIDRDIPRTRDTPKQKETCTSFMDGASNEKGSGFKANNNRAEYEALIARLKLAQEVKARNIVIKSDSQFVIGQVNSTFQARDPSL</sequence>
<dbReference type="GO" id="GO:0004523">
    <property type="term" value="F:RNA-DNA hybrid ribonuclease activity"/>
    <property type="evidence" value="ECO:0007669"/>
    <property type="project" value="InterPro"/>
</dbReference>
<proteinExistence type="predicted"/>
<dbReference type="InterPro" id="IPR036397">
    <property type="entry name" value="RNaseH_sf"/>
</dbReference>
<dbReference type="Gene3D" id="3.30.420.10">
    <property type="entry name" value="Ribonuclease H-like superfamily/Ribonuclease H"/>
    <property type="match status" value="1"/>
</dbReference>
<dbReference type="Proteomes" id="UP001327560">
    <property type="component" value="Chromosome 5"/>
</dbReference>
<evidence type="ECO:0000259" key="1">
    <source>
        <dbReference type="PROSITE" id="PS50879"/>
    </source>
</evidence>